<evidence type="ECO:0000256" key="3">
    <source>
        <dbReference type="ARBA" id="ARBA00022840"/>
    </source>
</evidence>
<dbReference type="Gene3D" id="3.40.50.300">
    <property type="entry name" value="P-loop containing nucleotide triphosphate hydrolases"/>
    <property type="match status" value="1"/>
</dbReference>
<keyword evidence="2" id="KW-0547">Nucleotide-binding</keyword>
<dbReference type="AlphaFoldDB" id="X0UAC5"/>
<feature type="non-terminal residue" evidence="5">
    <location>
        <position position="50"/>
    </location>
</feature>
<dbReference type="GO" id="GO:0016887">
    <property type="term" value="F:ATP hydrolysis activity"/>
    <property type="evidence" value="ECO:0007669"/>
    <property type="project" value="InterPro"/>
</dbReference>
<dbReference type="Pfam" id="PF00005">
    <property type="entry name" value="ABC_tran"/>
    <property type="match status" value="1"/>
</dbReference>
<dbReference type="InterPro" id="IPR003439">
    <property type="entry name" value="ABC_transporter-like_ATP-bd"/>
</dbReference>
<name>X0UAC5_9ZZZZ</name>
<dbReference type="PANTHER" id="PTHR42711">
    <property type="entry name" value="ABC TRANSPORTER ATP-BINDING PROTEIN"/>
    <property type="match status" value="1"/>
</dbReference>
<dbReference type="InterPro" id="IPR027417">
    <property type="entry name" value="P-loop_NTPase"/>
</dbReference>
<protein>
    <recommendedName>
        <fullName evidence="4">ABC transporter domain-containing protein</fullName>
    </recommendedName>
</protein>
<feature type="domain" description="ABC transporter" evidence="4">
    <location>
        <begin position="21"/>
        <end position="50"/>
    </location>
</feature>
<reference evidence="5" key="1">
    <citation type="journal article" date="2014" name="Front. Microbiol.">
        <title>High frequency of phylogenetically diverse reductive dehalogenase-homologous genes in deep subseafloor sedimentary metagenomes.</title>
        <authorList>
            <person name="Kawai M."/>
            <person name="Futagami T."/>
            <person name="Toyoda A."/>
            <person name="Takaki Y."/>
            <person name="Nishi S."/>
            <person name="Hori S."/>
            <person name="Arai W."/>
            <person name="Tsubouchi T."/>
            <person name="Morono Y."/>
            <person name="Uchiyama I."/>
            <person name="Ito T."/>
            <person name="Fujiyama A."/>
            <person name="Inagaki F."/>
            <person name="Takami H."/>
        </authorList>
    </citation>
    <scope>NUCLEOTIDE SEQUENCE</scope>
    <source>
        <strain evidence="5">Expedition CK06-06</strain>
    </source>
</reference>
<proteinExistence type="predicted"/>
<comment type="caution">
    <text evidence="5">The sequence shown here is derived from an EMBL/GenBank/DDBJ whole genome shotgun (WGS) entry which is preliminary data.</text>
</comment>
<dbReference type="InterPro" id="IPR050763">
    <property type="entry name" value="ABC_transporter_ATP-binding"/>
</dbReference>
<sequence>MSTDSIMVDNIKYNYGDIQAVKGITFNVKEGEIFGFLGPNGAGKSTTIKM</sequence>
<dbReference type="GO" id="GO:0005524">
    <property type="term" value="F:ATP binding"/>
    <property type="evidence" value="ECO:0007669"/>
    <property type="project" value="UniProtKB-KW"/>
</dbReference>
<dbReference type="SUPFAM" id="SSF52540">
    <property type="entry name" value="P-loop containing nucleoside triphosphate hydrolases"/>
    <property type="match status" value="1"/>
</dbReference>
<evidence type="ECO:0000256" key="1">
    <source>
        <dbReference type="ARBA" id="ARBA00022448"/>
    </source>
</evidence>
<dbReference type="PANTHER" id="PTHR42711:SF18">
    <property type="entry name" value="ABC TRANSPORTER, ATP-BINDING PROTEIN"/>
    <property type="match status" value="1"/>
</dbReference>
<organism evidence="5">
    <name type="scientific">marine sediment metagenome</name>
    <dbReference type="NCBI Taxonomy" id="412755"/>
    <lineage>
        <taxon>unclassified sequences</taxon>
        <taxon>metagenomes</taxon>
        <taxon>ecological metagenomes</taxon>
    </lineage>
</organism>
<dbReference type="EMBL" id="BARS01020050">
    <property type="protein sequence ID" value="GAG02794.1"/>
    <property type="molecule type" value="Genomic_DNA"/>
</dbReference>
<accession>X0UAC5</accession>
<evidence type="ECO:0000256" key="2">
    <source>
        <dbReference type="ARBA" id="ARBA00022741"/>
    </source>
</evidence>
<gene>
    <name evidence="5" type="ORF">S01H1_32393</name>
</gene>
<evidence type="ECO:0000259" key="4">
    <source>
        <dbReference type="Pfam" id="PF00005"/>
    </source>
</evidence>
<keyword evidence="3" id="KW-0067">ATP-binding</keyword>
<evidence type="ECO:0000313" key="5">
    <source>
        <dbReference type="EMBL" id="GAG02794.1"/>
    </source>
</evidence>
<keyword evidence="1" id="KW-0813">Transport</keyword>